<evidence type="ECO:0000313" key="3">
    <source>
        <dbReference type="EMBL" id="NED94607.1"/>
    </source>
</evidence>
<comment type="caution">
    <text evidence="3">The sequence shown here is derived from an EMBL/GenBank/DDBJ whole genome shotgun (WGS) entry which is preliminary data.</text>
</comment>
<keyword evidence="4" id="KW-1185">Reference proteome</keyword>
<name>A0A6N9YI29_9ACTN</name>
<evidence type="ECO:0000256" key="1">
    <source>
        <dbReference type="SAM" id="Phobius"/>
    </source>
</evidence>
<protein>
    <submittedName>
        <fullName evidence="3">DUF1206 domain-containing protein</fullName>
    </submittedName>
</protein>
<keyword evidence="1" id="KW-0472">Membrane</keyword>
<dbReference type="AlphaFoldDB" id="A0A6N9YI29"/>
<dbReference type="InterPro" id="IPR009597">
    <property type="entry name" value="DUF1206"/>
</dbReference>
<dbReference type="Proteomes" id="UP000469185">
    <property type="component" value="Unassembled WGS sequence"/>
</dbReference>
<feature type="transmembrane region" description="Helical" evidence="1">
    <location>
        <begin position="110"/>
        <end position="130"/>
    </location>
</feature>
<gene>
    <name evidence="3" type="ORF">G1H11_04705</name>
</gene>
<feature type="transmembrane region" description="Helical" evidence="1">
    <location>
        <begin position="64"/>
        <end position="89"/>
    </location>
</feature>
<reference evidence="3 4" key="1">
    <citation type="submission" date="2020-02" db="EMBL/GenBank/DDBJ databases">
        <authorList>
            <person name="Li X.-J."/>
            <person name="Feng X.-M."/>
        </authorList>
    </citation>
    <scope>NUCLEOTIDE SEQUENCE [LARGE SCALE GENOMIC DNA]</scope>
    <source>
        <strain evidence="3 4">CGMCC 4.7225</strain>
    </source>
</reference>
<keyword evidence="1" id="KW-1133">Transmembrane helix</keyword>
<feature type="domain" description="DUF1206" evidence="2">
    <location>
        <begin position="201"/>
        <end position="269"/>
    </location>
</feature>
<dbReference type="Pfam" id="PF06724">
    <property type="entry name" value="DUF1206"/>
    <property type="match status" value="3"/>
</dbReference>
<feature type="transmembrane region" description="Helical" evidence="1">
    <location>
        <begin position="150"/>
        <end position="171"/>
    </location>
</feature>
<feature type="transmembrane region" description="Helical" evidence="1">
    <location>
        <begin position="247"/>
        <end position="269"/>
    </location>
</feature>
<accession>A0A6N9YI29</accession>
<evidence type="ECO:0000259" key="2">
    <source>
        <dbReference type="Pfam" id="PF06724"/>
    </source>
</evidence>
<feature type="domain" description="DUF1206" evidence="2">
    <location>
        <begin position="106"/>
        <end position="176"/>
    </location>
</feature>
<sequence length="271" mass="27546">MISAKSAARRAARSDSLDRLARAGFVVYGLLHLQVGVLAFQLAWGGNGQADQSGAMAALADSEFGKAVLWISAVGFVALALWCVAELALNSRDSDGSRSLITTAKNAGKAVVFAALAFLALRFAVGGGAGGSGSGQQEENATQTLLGLPGGRLIVGALGLAIVAVGVYHVYKGLTRSFLDDLHANASDGVSGTAIVALGVVGFPAKGVAIALVGVLFIVAAVKHDSDDAGGLDEALKSLQEQPSGPWLLTIIAVGIAAFGFYCFGRAVYQK</sequence>
<feature type="transmembrane region" description="Helical" evidence="1">
    <location>
        <begin position="192"/>
        <end position="222"/>
    </location>
</feature>
<feature type="transmembrane region" description="Helical" evidence="1">
    <location>
        <begin position="20"/>
        <end position="44"/>
    </location>
</feature>
<keyword evidence="1" id="KW-0812">Transmembrane</keyword>
<feature type="domain" description="DUF1206" evidence="2">
    <location>
        <begin position="23"/>
        <end position="86"/>
    </location>
</feature>
<organism evidence="3 4">
    <name type="scientific">Phytoactinopolyspora alkaliphila</name>
    <dbReference type="NCBI Taxonomy" id="1783498"/>
    <lineage>
        <taxon>Bacteria</taxon>
        <taxon>Bacillati</taxon>
        <taxon>Actinomycetota</taxon>
        <taxon>Actinomycetes</taxon>
        <taxon>Jiangellales</taxon>
        <taxon>Jiangellaceae</taxon>
        <taxon>Phytoactinopolyspora</taxon>
    </lineage>
</organism>
<dbReference type="EMBL" id="JAAGOB010000002">
    <property type="protein sequence ID" value="NED94607.1"/>
    <property type="molecule type" value="Genomic_DNA"/>
</dbReference>
<proteinExistence type="predicted"/>
<evidence type="ECO:0000313" key="4">
    <source>
        <dbReference type="Proteomes" id="UP000469185"/>
    </source>
</evidence>